<dbReference type="PANTHER" id="PTHR15036">
    <property type="entry name" value="PIKACHURIN-LIKE PROTEIN"/>
    <property type="match status" value="1"/>
</dbReference>
<feature type="domain" description="Laminin G" evidence="17">
    <location>
        <begin position="1005"/>
        <end position="1170"/>
    </location>
</feature>
<feature type="compositionally biased region" description="Basic and acidic residues" evidence="14">
    <location>
        <begin position="144"/>
        <end position="188"/>
    </location>
</feature>
<dbReference type="InterPro" id="IPR036056">
    <property type="entry name" value="Fibrinogen-like_C"/>
</dbReference>
<dbReference type="PROSITE" id="PS50025">
    <property type="entry name" value="LAM_G_DOMAIN"/>
    <property type="match status" value="4"/>
</dbReference>
<evidence type="ECO:0000256" key="4">
    <source>
        <dbReference type="ARBA" id="ARBA00022692"/>
    </source>
</evidence>
<proteinExistence type="inferred from homology"/>
<feature type="transmembrane region" description="Helical" evidence="15">
    <location>
        <begin position="1453"/>
        <end position="1477"/>
    </location>
</feature>
<dbReference type="FunFam" id="2.60.120.260:FF:000016">
    <property type="entry name" value="Contactin-associated protein-like 4 isoform 1"/>
    <property type="match status" value="1"/>
</dbReference>
<dbReference type="PANTHER" id="PTHR15036:SF40">
    <property type="entry name" value="CONTACTIN-ASSOCIATED PROTEIN-LIKE 4"/>
    <property type="match status" value="1"/>
</dbReference>
<evidence type="ECO:0000256" key="15">
    <source>
        <dbReference type="SAM" id="Phobius"/>
    </source>
</evidence>
<dbReference type="Pfam" id="PF02210">
    <property type="entry name" value="Laminin_G_2"/>
    <property type="match status" value="4"/>
</dbReference>
<dbReference type="InterPro" id="IPR000742">
    <property type="entry name" value="EGF"/>
</dbReference>
<feature type="domain" description="EGF-like" evidence="18">
    <location>
        <begin position="1171"/>
        <end position="1209"/>
    </location>
</feature>
<dbReference type="CDD" id="cd00054">
    <property type="entry name" value="EGF_CA"/>
    <property type="match status" value="2"/>
</dbReference>
<feature type="domain" description="F5/8 type C" evidence="16">
    <location>
        <begin position="243"/>
        <end position="389"/>
    </location>
</feature>
<dbReference type="GO" id="GO:0007155">
    <property type="term" value="P:cell adhesion"/>
    <property type="evidence" value="ECO:0007669"/>
    <property type="project" value="UniProtKB-KW"/>
</dbReference>
<dbReference type="InterPro" id="IPR050372">
    <property type="entry name" value="Neurexin-related_CASP"/>
</dbReference>
<name>A0A8D0T8P0_PIG</name>
<dbReference type="FunFam" id="2.60.120.1000:FF:000005">
    <property type="entry name" value="Contactin associated protein-like 2"/>
    <property type="match status" value="1"/>
</dbReference>
<dbReference type="FunFam" id="2.60.120.200:FF:000088">
    <property type="entry name" value="Contactin associated protein-like 2"/>
    <property type="match status" value="1"/>
</dbReference>
<evidence type="ECO:0000256" key="9">
    <source>
        <dbReference type="ARBA" id="ARBA00023136"/>
    </source>
</evidence>
<dbReference type="Pfam" id="PF00008">
    <property type="entry name" value="EGF"/>
    <property type="match status" value="2"/>
</dbReference>
<evidence type="ECO:0000256" key="7">
    <source>
        <dbReference type="ARBA" id="ARBA00022889"/>
    </source>
</evidence>
<keyword evidence="6" id="KW-0677">Repeat</keyword>
<dbReference type="GO" id="GO:0016020">
    <property type="term" value="C:membrane"/>
    <property type="evidence" value="ECO:0007669"/>
    <property type="project" value="UniProtKB-SubCell"/>
</dbReference>
<dbReference type="InterPro" id="IPR001791">
    <property type="entry name" value="Laminin_G"/>
</dbReference>
<dbReference type="SMART" id="SM00181">
    <property type="entry name" value="EGF"/>
    <property type="match status" value="2"/>
</dbReference>
<dbReference type="Ensembl" id="ENSSSCT00025096718.1">
    <property type="protein sequence ID" value="ENSSSCP00025042457.1"/>
    <property type="gene ID" value="ENSSSCG00025070060.1"/>
</dbReference>
<dbReference type="GO" id="GO:0007399">
    <property type="term" value="P:nervous system development"/>
    <property type="evidence" value="ECO:0007669"/>
    <property type="project" value="UniProtKB-ARBA"/>
</dbReference>
<reference evidence="20" key="1">
    <citation type="submission" date="2025-08" db="UniProtKB">
        <authorList>
            <consortium name="Ensembl"/>
        </authorList>
    </citation>
    <scope>IDENTIFICATION</scope>
</reference>
<dbReference type="SMART" id="SM00282">
    <property type="entry name" value="LamG"/>
    <property type="match status" value="4"/>
</dbReference>
<dbReference type="Pfam" id="PF00754">
    <property type="entry name" value="F5_F8_type_C"/>
    <property type="match status" value="1"/>
</dbReference>
<dbReference type="PROSITE" id="PS50026">
    <property type="entry name" value="EGF_3"/>
    <property type="match status" value="2"/>
</dbReference>
<dbReference type="SUPFAM" id="SSF56496">
    <property type="entry name" value="Fibrinogen C-terminal domain-like"/>
    <property type="match status" value="1"/>
</dbReference>
<dbReference type="InterPro" id="IPR013320">
    <property type="entry name" value="ConA-like_dom_sf"/>
</dbReference>
<dbReference type="PROSITE" id="PS50022">
    <property type="entry name" value="FA58C_3"/>
    <property type="match status" value="1"/>
</dbReference>
<dbReference type="InterPro" id="IPR000421">
    <property type="entry name" value="FA58C"/>
</dbReference>
<evidence type="ECO:0000259" key="19">
    <source>
        <dbReference type="PROSITE" id="PS51406"/>
    </source>
</evidence>
<keyword evidence="4 15" id="KW-0812">Transmembrane</keyword>
<evidence type="ECO:0000259" key="16">
    <source>
        <dbReference type="PROSITE" id="PS50022"/>
    </source>
</evidence>
<dbReference type="CDD" id="cd00110">
    <property type="entry name" value="LamG"/>
    <property type="match status" value="4"/>
</dbReference>
<evidence type="ECO:0000256" key="13">
    <source>
        <dbReference type="PROSITE-ProRule" id="PRU00122"/>
    </source>
</evidence>
<dbReference type="PROSITE" id="PS51406">
    <property type="entry name" value="FIBRINOGEN_C_2"/>
    <property type="match status" value="1"/>
</dbReference>
<evidence type="ECO:0000313" key="20">
    <source>
        <dbReference type="Ensembl" id="ENSSSCP00025042457.1"/>
    </source>
</evidence>
<evidence type="ECO:0000313" key="21">
    <source>
        <dbReference type="Proteomes" id="UP000694727"/>
    </source>
</evidence>
<evidence type="ECO:0000256" key="3">
    <source>
        <dbReference type="ARBA" id="ARBA00022536"/>
    </source>
</evidence>
<dbReference type="NCBIfam" id="NF040941">
    <property type="entry name" value="GGGWT_bact"/>
    <property type="match status" value="1"/>
</dbReference>
<feature type="region of interest" description="Disordered" evidence="14">
    <location>
        <begin position="1417"/>
        <end position="1444"/>
    </location>
</feature>
<evidence type="ECO:0000256" key="14">
    <source>
        <dbReference type="SAM" id="MobiDB-lite"/>
    </source>
</evidence>
<keyword evidence="8 15" id="KW-1133">Transmembrane helix</keyword>
<feature type="disulfide bond" evidence="13">
    <location>
        <begin position="1143"/>
        <end position="1170"/>
    </location>
</feature>
<keyword evidence="11" id="KW-0325">Glycoprotein</keyword>
<dbReference type="SUPFAM" id="SSF49899">
    <property type="entry name" value="Concanavalin A-like lectins/glucanases"/>
    <property type="match status" value="4"/>
</dbReference>
<evidence type="ECO:0000256" key="2">
    <source>
        <dbReference type="ARBA" id="ARBA00010241"/>
    </source>
</evidence>
<comment type="subcellular location">
    <subcellularLocation>
        <location evidence="1">Membrane</location>
        <topology evidence="1">Single-pass type I membrane protein</topology>
    </subcellularLocation>
</comment>
<evidence type="ECO:0000256" key="12">
    <source>
        <dbReference type="PROSITE-ProRule" id="PRU00076"/>
    </source>
</evidence>
<organism evidence="20 21">
    <name type="scientific">Sus scrofa</name>
    <name type="common">Pig</name>
    <dbReference type="NCBI Taxonomy" id="9823"/>
    <lineage>
        <taxon>Eukaryota</taxon>
        <taxon>Metazoa</taxon>
        <taxon>Chordata</taxon>
        <taxon>Craniata</taxon>
        <taxon>Vertebrata</taxon>
        <taxon>Euteleostomi</taxon>
        <taxon>Mammalia</taxon>
        <taxon>Eutheria</taxon>
        <taxon>Laurasiatheria</taxon>
        <taxon>Artiodactyla</taxon>
        <taxon>Suina</taxon>
        <taxon>Suidae</taxon>
        <taxon>Sus</taxon>
    </lineage>
</organism>
<protein>
    <recommendedName>
        <fullName evidence="22">Contactin associated protein family member 4</fullName>
    </recommendedName>
</protein>
<dbReference type="Gene3D" id="2.60.120.1000">
    <property type="match status" value="1"/>
</dbReference>
<evidence type="ECO:0008006" key="22">
    <source>
        <dbReference type="Google" id="ProtNLM"/>
    </source>
</evidence>
<dbReference type="PROSITE" id="PS01285">
    <property type="entry name" value="FA58C_1"/>
    <property type="match status" value="1"/>
</dbReference>
<feature type="region of interest" description="Disordered" evidence="14">
    <location>
        <begin position="144"/>
        <end position="194"/>
    </location>
</feature>
<feature type="domain" description="Laminin G" evidence="17">
    <location>
        <begin position="1229"/>
        <end position="1414"/>
    </location>
</feature>
<keyword evidence="9 15" id="KW-0472">Membrane</keyword>
<dbReference type="Gene3D" id="2.10.25.10">
    <property type="entry name" value="Laminin"/>
    <property type="match status" value="2"/>
</dbReference>
<feature type="domain" description="Laminin G" evidence="17">
    <location>
        <begin position="582"/>
        <end position="759"/>
    </location>
</feature>
<evidence type="ECO:0000256" key="10">
    <source>
        <dbReference type="ARBA" id="ARBA00023157"/>
    </source>
</evidence>
<comment type="caution">
    <text evidence="12">Lacks conserved residue(s) required for the propagation of feature annotation.</text>
</comment>
<feature type="domain" description="Fibrinogen C-terminal" evidence="19">
    <location>
        <begin position="797"/>
        <end position="848"/>
    </location>
</feature>
<dbReference type="Gene3D" id="2.60.120.260">
    <property type="entry name" value="Galactose-binding domain-like"/>
    <property type="match status" value="1"/>
</dbReference>
<dbReference type="SMART" id="SM00231">
    <property type="entry name" value="FA58C"/>
    <property type="match status" value="1"/>
</dbReference>
<evidence type="ECO:0000256" key="1">
    <source>
        <dbReference type="ARBA" id="ARBA00004479"/>
    </source>
</evidence>
<sequence>MPSRLIRNQLGRLTGSAEGKTFGKSGGATAWPLPPPTSPEGRKGLRIIEESSRGEGAPRRPGSCRPRLQVRLSSQRSARGALSAAVDLEDGCGCQFLGPRRRGVGVASAVWMLVRKDAGRFSGSSQGCGVCVFVCVRVRGREGERERERGRERGREGGREEKRERERRERRREAERPRGAEDPDRTGRGTENATRSLGEPLKIFWGGQINVNMGSVTGAVLKMLLLLSTPNWNRVLAGNSYDCDAPLVSALSQASFSSSSELSSSHGPGFARLNRRDGAGGWSPLVSNKYQWLQIDLGERMEITSVATQGGYGSSNWVTSYLLMFSDSGRNWKQYRQEDSIWGFAGNANADSVVYCRLQPSIKARFLRFIPLEWNPKGRIGMRIEVFGCAYRSEVVDLDGKSSLLYRFDQKSLSPIKDIISLKFKTTQSYGVLLHWEGLNGDHITLELRRGKLYFLINSGDAKLASSHAPTSLTLGSLLDDQHWHSVLIQRLGRQVNLTVDEHKHHFHAQGEFGYLHLDYEISFGGIPAPGKSVSFPHKNFHGCLENLYYNGVDIIDLAKQQNPQIIIMGNVSFSCSQPQSVPVTFLSPRSYLALPGASREDEVSATFQFRTWNKAGLLLFSELQLVSGGLLLFLNDGKLKLNLYRPGKLPSDITAGVGLNDGQWHSVSLFAKRNYLSVTVDGQVASAAPSMGPEHIYSGGSYYFGGCPDNSVGSKCKSPLGGFQGCMRLISISHKVVDLISVQQGSLGNFSDLQIDSCGITDRCLPNYCEHGGECSQSWDTFHCNCANTGYSGATCHNSIYEQSCEAYKHRGNTSGFYYIDSDGSGPLEPFLLYCNMTETAWTIIQHNGSDITRVRNTNPENPYAGSFKYVASLEQLQATINHAEYCEQELTYYCRKSRLVNEKDGTPLSWWVGRTNETQTYWGGSLPDLQKCACGLEGNCIDSQYSCNCDADRNEWTNDTGFLSYKEHLPVTKIVITDTHRPHSEAAYKLGPLLCRGDRLFWNSASFNTEASYLHFPTFHGELSADVSFFFKTTASSGVFLENLGITDYIRIELRSPAVVTFSFDVGNGPSEISVQSPTHFNDNQWHHVRVERNIKEASVQVDQLSPRRQPAPADGHVLLQLNSQLFVGGTATRQRGFLGCIRSLQLNGVALDLEERAKVTPGVEPGCRGHCSSYGKLCHHGGKCREKPSGFSCDCTSSAYTGPFCSDEISAYFGSGASIIYNFQENYSLSKNSSSHAASFQGDVKLSRETIKFSFRTTRTPSLLLYVSSFYKEYLSVIIARNGSLQIRYKLNRYQEPDVVNFDFKNMADGQLHHIKINREEAVVFVEIDENARRQVHLASGTELSAIRSLVLGRILEHSEVDQETALAGAQGFLGCLSAVQLSHVAPLKAALHPSRPAPITILGHVTESSCVAQAGTDATSRERTHSFADHSGTRDGREPLTNTIKSDSAIIGGLIAVVIFILLCITAIAVRIYQQKRLYKRNEAKRSENVDSAEAVLKSELNIQHAVGENQKEYFF</sequence>
<evidence type="ECO:0000256" key="5">
    <source>
        <dbReference type="ARBA" id="ARBA00022729"/>
    </source>
</evidence>
<accession>A0A8D0T8P0</accession>
<keyword evidence="3 12" id="KW-0245">EGF-like domain</keyword>
<dbReference type="PROSITE" id="PS01286">
    <property type="entry name" value="FA58C_2"/>
    <property type="match status" value="1"/>
</dbReference>
<feature type="compositionally biased region" description="Basic and acidic residues" evidence="14">
    <location>
        <begin position="1423"/>
        <end position="1442"/>
    </location>
</feature>
<dbReference type="FunFam" id="2.60.120.200:FF:000026">
    <property type="entry name" value="contactin-associated protein-like 4 isoform X1"/>
    <property type="match status" value="1"/>
</dbReference>
<keyword evidence="7" id="KW-0130">Cell adhesion</keyword>
<dbReference type="InterPro" id="IPR002181">
    <property type="entry name" value="Fibrinogen_a/b/g_C_dom"/>
</dbReference>
<dbReference type="InterPro" id="IPR008979">
    <property type="entry name" value="Galactose-bd-like_sf"/>
</dbReference>
<comment type="similarity">
    <text evidence="2">Belongs to the neurexin family.</text>
</comment>
<dbReference type="Proteomes" id="UP000694727">
    <property type="component" value="Unplaced"/>
</dbReference>
<keyword evidence="10 13" id="KW-1015">Disulfide bond</keyword>
<evidence type="ECO:0000259" key="17">
    <source>
        <dbReference type="PROSITE" id="PS50025"/>
    </source>
</evidence>
<feature type="domain" description="Laminin G" evidence="17">
    <location>
        <begin position="395"/>
        <end position="576"/>
    </location>
</feature>
<keyword evidence="5" id="KW-0732">Signal</keyword>
<feature type="domain" description="EGF-like" evidence="18">
    <location>
        <begin position="761"/>
        <end position="798"/>
    </location>
</feature>
<dbReference type="Gene3D" id="2.60.120.200">
    <property type="match status" value="4"/>
</dbReference>
<evidence type="ECO:0000256" key="11">
    <source>
        <dbReference type="ARBA" id="ARBA00023180"/>
    </source>
</evidence>
<evidence type="ECO:0000256" key="8">
    <source>
        <dbReference type="ARBA" id="ARBA00022989"/>
    </source>
</evidence>
<feature type="region of interest" description="Disordered" evidence="14">
    <location>
        <begin position="1"/>
        <end position="45"/>
    </location>
</feature>
<dbReference type="SUPFAM" id="SSF57196">
    <property type="entry name" value="EGF/Laminin"/>
    <property type="match status" value="1"/>
</dbReference>
<dbReference type="SUPFAM" id="SSF49785">
    <property type="entry name" value="Galactose-binding domain-like"/>
    <property type="match status" value="1"/>
</dbReference>
<dbReference type="CDD" id="cd00057">
    <property type="entry name" value="FA58C"/>
    <property type="match status" value="1"/>
</dbReference>
<evidence type="ECO:0000256" key="6">
    <source>
        <dbReference type="ARBA" id="ARBA00022737"/>
    </source>
</evidence>
<evidence type="ECO:0000259" key="18">
    <source>
        <dbReference type="PROSITE" id="PS50026"/>
    </source>
</evidence>